<feature type="transmembrane region" description="Helical" evidence="1">
    <location>
        <begin position="300"/>
        <end position="316"/>
    </location>
</feature>
<evidence type="ECO:0000313" key="4">
    <source>
        <dbReference type="Proteomes" id="UP001056855"/>
    </source>
</evidence>
<keyword evidence="1" id="KW-0812">Transmembrane</keyword>
<dbReference type="AlphaFoldDB" id="A0A9E7NCM5"/>
<proteinExistence type="predicted"/>
<accession>A0A9E7NCM5</accession>
<feature type="domain" description="DUF8173" evidence="2">
    <location>
        <begin position="197"/>
        <end position="336"/>
    </location>
</feature>
<evidence type="ECO:0000313" key="3">
    <source>
        <dbReference type="EMBL" id="UTF54533.1"/>
    </source>
</evidence>
<reference evidence="3" key="1">
    <citation type="submission" date="2022-06" db="EMBL/GenBank/DDBJ databases">
        <title>Diverse halophilic archaea isolated from saline environments.</title>
        <authorList>
            <person name="Cui H.-L."/>
        </authorList>
    </citation>
    <scope>NUCLEOTIDE SEQUENCE</scope>
    <source>
        <strain evidence="3">WLHS1</strain>
    </source>
</reference>
<feature type="transmembrane region" description="Helical" evidence="1">
    <location>
        <begin position="322"/>
        <end position="341"/>
    </location>
</feature>
<gene>
    <name evidence="3" type="ORF">NGM29_04470</name>
</gene>
<dbReference type="KEGG" id="sawl:NGM29_04470"/>
<organism evidence="3 4">
    <name type="scientific">Natronosalvus rutilus</name>
    <dbReference type="NCBI Taxonomy" id="2953753"/>
    <lineage>
        <taxon>Archaea</taxon>
        <taxon>Methanobacteriati</taxon>
        <taxon>Methanobacteriota</taxon>
        <taxon>Stenosarchaea group</taxon>
        <taxon>Halobacteria</taxon>
        <taxon>Halobacteriales</taxon>
        <taxon>Natrialbaceae</taxon>
        <taxon>Natronosalvus</taxon>
    </lineage>
</organism>
<keyword evidence="1" id="KW-1133">Transmembrane helix</keyword>
<feature type="transmembrane region" description="Helical" evidence="1">
    <location>
        <begin position="269"/>
        <end position="293"/>
    </location>
</feature>
<evidence type="ECO:0000259" key="2">
    <source>
        <dbReference type="Pfam" id="PF26514"/>
    </source>
</evidence>
<sequence length="363" mass="35851">MSTESQFSTRIVAIAVATLLVLALVPGVALAQSGTGVGGNIVVSEGETVDEVNAVSGNVIVEGTVTGDVNAVSGNVIVAEGGEVRGDVNAVGGTVQIDGRVAGDVAAAAGTLEVGEGGTVDGALEAGAGTVTIDGTVAGDATIGADTITLGESAAIGGNLRYDGDLQGNTDAVAGEITQDSSLGVDLAPVILPLASWIAAAYALAANLLLGVVLLALFPGFSDGVAARVASDPVRTGVIGLAVLIGVPILLFAVALTVIGIPLSLVGALAFAFLVWVGVVYGRFAVAAWALSFADVHNRWLALVVGLVAGALIGLVPFVGWFLNLLVTLLGLGALVGGLLAHRRRVRQSATDAGRPEPGDAAT</sequence>
<dbReference type="Pfam" id="PF26514">
    <property type="entry name" value="DUF8173"/>
    <property type="match status" value="1"/>
</dbReference>
<dbReference type="RefSeq" id="WP_254159208.1">
    <property type="nucleotide sequence ID" value="NZ_CP100355.1"/>
</dbReference>
<feature type="transmembrane region" description="Helical" evidence="1">
    <location>
        <begin position="194"/>
        <end position="218"/>
    </location>
</feature>
<dbReference type="EMBL" id="CP100355">
    <property type="protein sequence ID" value="UTF54533.1"/>
    <property type="molecule type" value="Genomic_DNA"/>
</dbReference>
<keyword evidence="4" id="KW-1185">Reference proteome</keyword>
<feature type="transmembrane region" description="Helical" evidence="1">
    <location>
        <begin position="238"/>
        <end position="263"/>
    </location>
</feature>
<dbReference type="Proteomes" id="UP001056855">
    <property type="component" value="Chromosome"/>
</dbReference>
<protein>
    <submittedName>
        <fullName evidence="3">Polymer-forming cytoskeletal protein</fullName>
    </submittedName>
</protein>
<keyword evidence="1" id="KW-0472">Membrane</keyword>
<evidence type="ECO:0000256" key="1">
    <source>
        <dbReference type="SAM" id="Phobius"/>
    </source>
</evidence>
<dbReference type="InterPro" id="IPR058486">
    <property type="entry name" value="DUF8173"/>
</dbReference>
<dbReference type="GeneID" id="73289274"/>
<name>A0A9E7NCM5_9EURY</name>